<accession>A0A8H8D4M2</accession>
<protein>
    <submittedName>
        <fullName evidence="1">Uncharacterized protein</fullName>
    </submittedName>
</protein>
<comment type="caution">
    <text evidence="1">The sequence shown here is derived from an EMBL/GenBank/DDBJ whole genome shotgun (WGS) entry which is preliminary data.</text>
</comment>
<organism evidence="1 2">
    <name type="scientific">Ajellomyces capsulatus</name>
    <name type="common">Darling's disease fungus</name>
    <name type="synonym">Histoplasma capsulatum</name>
    <dbReference type="NCBI Taxonomy" id="5037"/>
    <lineage>
        <taxon>Eukaryota</taxon>
        <taxon>Fungi</taxon>
        <taxon>Dikarya</taxon>
        <taxon>Ascomycota</taxon>
        <taxon>Pezizomycotina</taxon>
        <taxon>Eurotiomycetes</taxon>
        <taxon>Eurotiomycetidae</taxon>
        <taxon>Onygenales</taxon>
        <taxon>Ajellomycetaceae</taxon>
        <taxon>Histoplasma</taxon>
    </lineage>
</organism>
<gene>
    <name evidence="1" type="ORF">I7I52_09986</name>
</gene>
<dbReference type="VEuPathDB" id="FungiDB:I7I52_09986"/>
<reference evidence="1 2" key="1">
    <citation type="submission" date="2021-01" db="EMBL/GenBank/DDBJ databases">
        <title>Chromosome-level genome assembly of a human fungal pathogen reveals clustering of transcriptionally co-regulated genes.</title>
        <authorList>
            <person name="Voorhies M."/>
            <person name="Cohen S."/>
            <person name="Shea T.P."/>
            <person name="Petrus S."/>
            <person name="Munoz J.F."/>
            <person name="Poplawski S."/>
            <person name="Goldman W.E."/>
            <person name="Michael T."/>
            <person name="Cuomo C.A."/>
            <person name="Sil A."/>
            <person name="Beyhan S."/>
        </authorList>
    </citation>
    <scope>NUCLEOTIDE SEQUENCE [LARGE SCALE GENOMIC DNA]</scope>
    <source>
        <strain evidence="1 2">G184AR</strain>
    </source>
</reference>
<dbReference type="EMBL" id="JAEVHI010000002">
    <property type="protein sequence ID" value="KAG5299613.1"/>
    <property type="molecule type" value="Genomic_DNA"/>
</dbReference>
<evidence type="ECO:0000313" key="2">
    <source>
        <dbReference type="Proteomes" id="UP000670092"/>
    </source>
</evidence>
<evidence type="ECO:0000313" key="1">
    <source>
        <dbReference type="EMBL" id="KAG5299613.1"/>
    </source>
</evidence>
<name>A0A8H8D4M2_AJECA</name>
<dbReference type="AlphaFoldDB" id="A0A8H8D4M2"/>
<proteinExistence type="predicted"/>
<dbReference type="Proteomes" id="UP000670092">
    <property type="component" value="Unassembled WGS sequence"/>
</dbReference>
<sequence length="86" mass="10210">MKTSRMPQPLTRWCRPNYAEERFEPAWLQAYDDIFHVMHTVSFLSFFHPMLSAIEQLNSQIFNPVPIKKARSYPLMPKHAARFQVS</sequence>